<proteinExistence type="predicted"/>
<dbReference type="EMBL" id="ML993604">
    <property type="protein sequence ID" value="KAF2164315.1"/>
    <property type="molecule type" value="Genomic_DNA"/>
</dbReference>
<dbReference type="Proteomes" id="UP000799537">
    <property type="component" value="Unassembled WGS sequence"/>
</dbReference>
<feature type="compositionally biased region" description="Low complexity" evidence="2">
    <location>
        <begin position="116"/>
        <end position="139"/>
    </location>
</feature>
<dbReference type="AlphaFoldDB" id="A0A6A6CB98"/>
<sequence>MDNQAQRLRDLREEKRFTEELMDMAQNEDERRERLLELESVMQQINAIQNGGADASRSQVTYSTTYGGVAQANGILNRRPSTPPPLRLPPARRRPAAQQHFYGGVPNPGATNSTPSSGQASSQGGHQQSPTPSTPSGTSRKVPTTYTGATPTKLDQFKRIDTDVVLYGLIVRDQETGRTLELECPICHGNCGRSTKKGSSNGFRVLNGLRGLKIHIEKAHRPAFEVTAEYMTTAGLRHEMTAEDTQQLAAKRYEVDCRPVTTATYPQPALGRQVPT</sequence>
<gene>
    <name evidence="3" type="ORF">M409DRAFT_56596</name>
</gene>
<accession>A0A6A6CB98</accession>
<feature type="compositionally biased region" description="Polar residues" evidence="2">
    <location>
        <begin position="141"/>
        <end position="150"/>
    </location>
</feature>
<name>A0A6A6CB98_ZASCE</name>
<reference evidence="3" key="1">
    <citation type="journal article" date="2020" name="Stud. Mycol.">
        <title>101 Dothideomycetes genomes: a test case for predicting lifestyles and emergence of pathogens.</title>
        <authorList>
            <person name="Haridas S."/>
            <person name="Albert R."/>
            <person name="Binder M."/>
            <person name="Bloem J."/>
            <person name="Labutti K."/>
            <person name="Salamov A."/>
            <person name="Andreopoulos B."/>
            <person name="Baker S."/>
            <person name="Barry K."/>
            <person name="Bills G."/>
            <person name="Bluhm B."/>
            <person name="Cannon C."/>
            <person name="Castanera R."/>
            <person name="Culley D."/>
            <person name="Daum C."/>
            <person name="Ezra D."/>
            <person name="Gonzalez J."/>
            <person name="Henrissat B."/>
            <person name="Kuo A."/>
            <person name="Liang C."/>
            <person name="Lipzen A."/>
            <person name="Lutzoni F."/>
            <person name="Magnuson J."/>
            <person name="Mondo S."/>
            <person name="Nolan M."/>
            <person name="Ohm R."/>
            <person name="Pangilinan J."/>
            <person name="Park H.-J."/>
            <person name="Ramirez L."/>
            <person name="Alfaro M."/>
            <person name="Sun H."/>
            <person name="Tritt A."/>
            <person name="Yoshinaga Y."/>
            <person name="Zwiers L.-H."/>
            <person name="Turgeon B."/>
            <person name="Goodwin S."/>
            <person name="Spatafora J."/>
            <person name="Crous P."/>
            <person name="Grigoriev I."/>
        </authorList>
    </citation>
    <scope>NUCLEOTIDE SEQUENCE</scope>
    <source>
        <strain evidence="3">ATCC 36951</strain>
    </source>
</reference>
<feature type="region of interest" description="Disordered" evidence="2">
    <location>
        <begin position="72"/>
        <end position="150"/>
    </location>
</feature>
<evidence type="ECO:0000313" key="4">
    <source>
        <dbReference type="Proteomes" id="UP000799537"/>
    </source>
</evidence>
<keyword evidence="1" id="KW-0175">Coiled coil</keyword>
<dbReference type="GeneID" id="54566614"/>
<organism evidence="3 4">
    <name type="scientific">Zasmidium cellare ATCC 36951</name>
    <dbReference type="NCBI Taxonomy" id="1080233"/>
    <lineage>
        <taxon>Eukaryota</taxon>
        <taxon>Fungi</taxon>
        <taxon>Dikarya</taxon>
        <taxon>Ascomycota</taxon>
        <taxon>Pezizomycotina</taxon>
        <taxon>Dothideomycetes</taxon>
        <taxon>Dothideomycetidae</taxon>
        <taxon>Mycosphaerellales</taxon>
        <taxon>Mycosphaerellaceae</taxon>
        <taxon>Zasmidium</taxon>
    </lineage>
</organism>
<protein>
    <submittedName>
        <fullName evidence="3">Uncharacterized protein</fullName>
    </submittedName>
</protein>
<evidence type="ECO:0000256" key="1">
    <source>
        <dbReference type="SAM" id="Coils"/>
    </source>
</evidence>
<evidence type="ECO:0000256" key="2">
    <source>
        <dbReference type="SAM" id="MobiDB-lite"/>
    </source>
</evidence>
<feature type="coiled-coil region" evidence="1">
    <location>
        <begin position="1"/>
        <end position="28"/>
    </location>
</feature>
<dbReference type="RefSeq" id="XP_033665204.1">
    <property type="nucleotide sequence ID" value="XM_033813342.1"/>
</dbReference>
<keyword evidence="4" id="KW-1185">Reference proteome</keyword>
<evidence type="ECO:0000313" key="3">
    <source>
        <dbReference type="EMBL" id="KAF2164315.1"/>
    </source>
</evidence>